<proteinExistence type="inferred from homology"/>
<sequence length="435" mass="48420">MLTGEAVVAPESLPSDSSMDSLSFSHLPCLLLIISSLFSAATARASISASEAEKVPLALYYETLCPYCSNFIVNHLMKLFNNGDGLISIVDLKLLPYGNAKIGPNGTITCQHGPAECLLNTVEACAIDVWPDLSEHFSFIYCIETLVYEHKYPQWETCFEKLGLDPKPISDCYNSGYGKELELKYAAETNGLQPPHKYVPWVVVDGQPLYEEYENFISYICKAYKGTSIPSACNELSLNTIVKENVNPAGPVCYAEETIKPTLSSIIGSTIKAWMQMRLGLKFSETVKGKLSLGGRILQLGGVKRVFKQNFGAREGEKLLKVSQCYLSTTAGPIVSLLFISTQRVAFCSERSIKFSSPNGELVGIHYKVSIPLRKIKRANQSENVKKPSQKYMEIVTMDNFEFWFMGFLNYQKVFSYLRQAISQVQNPVQSDSIQ</sequence>
<keyword evidence="4" id="KW-0732">Signal</keyword>
<dbReference type="PANTHER" id="PTHR13234">
    <property type="entry name" value="GAMMA-INTERFERON INDUCIBLE LYSOSOMAL THIOL REDUCTASE GILT"/>
    <property type="match status" value="1"/>
</dbReference>
<evidence type="ECO:0000256" key="4">
    <source>
        <dbReference type="ARBA" id="ARBA00022729"/>
    </source>
</evidence>
<dbReference type="InterPro" id="IPR011993">
    <property type="entry name" value="PH-like_dom_sf"/>
</dbReference>
<dbReference type="InterPro" id="IPR004182">
    <property type="entry name" value="GRAM"/>
</dbReference>
<keyword evidence="5" id="KW-0325">Glycoprotein</keyword>
<dbReference type="GO" id="GO:0016671">
    <property type="term" value="F:oxidoreductase activity, acting on a sulfur group of donors, disulfide as acceptor"/>
    <property type="evidence" value="ECO:0007669"/>
    <property type="project" value="InterPro"/>
</dbReference>
<feature type="domain" description="GRAM" evidence="6">
    <location>
        <begin position="305"/>
        <end position="383"/>
    </location>
</feature>
<dbReference type="Gene3D" id="2.30.29.30">
    <property type="entry name" value="Pleckstrin-homology domain (PH domain)/Phosphotyrosine-binding domain (PTB)"/>
    <property type="match status" value="1"/>
</dbReference>
<dbReference type="GO" id="GO:0005576">
    <property type="term" value="C:extracellular region"/>
    <property type="evidence" value="ECO:0007669"/>
    <property type="project" value="UniProtKB-SubCell"/>
</dbReference>
<dbReference type="Proteomes" id="UP001168098">
    <property type="component" value="Unassembled WGS sequence"/>
</dbReference>
<keyword evidence="3" id="KW-0964">Secreted</keyword>
<dbReference type="Pfam" id="PF03227">
    <property type="entry name" value="GILT"/>
    <property type="match status" value="1"/>
</dbReference>
<evidence type="ECO:0000259" key="6">
    <source>
        <dbReference type="SMART" id="SM00568"/>
    </source>
</evidence>
<accession>A0AA39A0S4</accession>
<dbReference type="PANTHER" id="PTHR13234:SF8">
    <property type="entry name" value="GAMMA-INTERFERON-INDUCIBLE LYSOSOMAL THIOL REDUCTASE"/>
    <property type="match status" value="1"/>
</dbReference>
<reference evidence="7 8" key="1">
    <citation type="journal article" date="2023" name="BMC Biotechnol.">
        <title>Vitis rotundifolia cv Carlos genome sequencing.</title>
        <authorList>
            <person name="Huff M."/>
            <person name="Hulse-Kemp A."/>
            <person name="Scheffler B."/>
            <person name="Youngblood R."/>
            <person name="Simpson S."/>
            <person name="Babiker E."/>
            <person name="Staton M."/>
        </authorList>
    </citation>
    <scope>NUCLEOTIDE SEQUENCE [LARGE SCALE GENOMIC DNA]</scope>
    <source>
        <tissue evidence="7">Leaf</tissue>
    </source>
</reference>
<gene>
    <name evidence="7" type="ORF">PVL29_007696</name>
</gene>
<organism evidence="7 8">
    <name type="scientific">Vitis rotundifolia</name>
    <name type="common">Muscadine grape</name>
    <dbReference type="NCBI Taxonomy" id="103349"/>
    <lineage>
        <taxon>Eukaryota</taxon>
        <taxon>Viridiplantae</taxon>
        <taxon>Streptophyta</taxon>
        <taxon>Embryophyta</taxon>
        <taxon>Tracheophyta</taxon>
        <taxon>Spermatophyta</taxon>
        <taxon>Magnoliopsida</taxon>
        <taxon>eudicotyledons</taxon>
        <taxon>Gunneridae</taxon>
        <taxon>Pentapetalae</taxon>
        <taxon>rosids</taxon>
        <taxon>Vitales</taxon>
        <taxon>Vitaceae</taxon>
        <taxon>Viteae</taxon>
        <taxon>Vitis</taxon>
    </lineage>
</organism>
<evidence type="ECO:0000313" key="7">
    <source>
        <dbReference type="EMBL" id="KAJ9698761.1"/>
    </source>
</evidence>
<dbReference type="EMBL" id="JARBHA010000006">
    <property type="protein sequence ID" value="KAJ9698761.1"/>
    <property type="molecule type" value="Genomic_DNA"/>
</dbReference>
<evidence type="ECO:0000256" key="1">
    <source>
        <dbReference type="ARBA" id="ARBA00004613"/>
    </source>
</evidence>
<evidence type="ECO:0000256" key="5">
    <source>
        <dbReference type="ARBA" id="ARBA00023180"/>
    </source>
</evidence>
<evidence type="ECO:0000313" key="8">
    <source>
        <dbReference type="Proteomes" id="UP001168098"/>
    </source>
</evidence>
<comment type="similarity">
    <text evidence="2">Belongs to the GILT family.</text>
</comment>
<dbReference type="Pfam" id="PF02893">
    <property type="entry name" value="GRAM"/>
    <property type="match status" value="1"/>
</dbReference>
<name>A0AA39A0S4_VITRO</name>
<comment type="caution">
    <text evidence="7">The sequence shown here is derived from an EMBL/GenBank/DDBJ whole genome shotgun (WGS) entry which is preliminary data.</text>
</comment>
<keyword evidence="8" id="KW-1185">Reference proteome</keyword>
<protein>
    <recommendedName>
        <fullName evidence="6">GRAM domain-containing protein</fullName>
    </recommendedName>
</protein>
<evidence type="ECO:0000256" key="3">
    <source>
        <dbReference type="ARBA" id="ARBA00022525"/>
    </source>
</evidence>
<comment type="subcellular location">
    <subcellularLocation>
        <location evidence="1">Secreted</location>
    </subcellularLocation>
</comment>
<evidence type="ECO:0000256" key="2">
    <source>
        <dbReference type="ARBA" id="ARBA00005679"/>
    </source>
</evidence>
<dbReference type="AlphaFoldDB" id="A0AA39A0S4"/>
<dbReference type="SMART" id="SM00568">
    <property type="entry name" value="GRAM"/>
    <property type="match status" value="1"/>
</dbReference>
<dbReference type="InterPro" id="IPR004911">
    <property type="entry name" value="Interferon-induced_GILT"/>
</dbReference>